<accession>A0A6I9RLU3</accession>
<organism evidence="3 4">
    <name type="scientific">Elaeis guineensis var. tenera</name>
    <name type="common">Oil palm</name>
    <dbReference type="NCBI Taxonomy" id="51953"/>
    <lineage>
        <taxon>Eukaryota</taxon>
        <taxon>Viridiplantae</taxon>
        <taxon>Streptophyta</taxon>
        <taxon>Embryophyta</taxon>
        <taxon>Tracheophyta</taxon>
        <taxon>Spermatophyta</taxon>
        <taxon>Magnoliopsida</taxon>
        <taxon>Liliopsida</taxon>
        <taxon>Arecaceae</taxon>
        <taxon>Arecoideae</taxon>
        <taxon>Cocoseae</taxon>
        <taxon>Elaeidinae</taxon>
        <taxon>Elaeis</taxon>
    </lineage>
</organism>
<dbReference type="KEGG" id="egu:105050272"/>
<dbReference type="AlphaFoldDB" id="A0A6I9RLU3"/>
<feature type="repeat" description="PPR" evidence="2">
    <location>
        <begin position="258"/>
        <end position="288"/>
    </location>
</feature>
<dbReference type="NCBIfam" id="TIGR00756">
    <property type="entry name" value="PPR"/>
    <property type="match status" value="6"/>
</dbReference>
<feature type="repeat" description="PPR" evidence="2">
    <location>
        <begin position="185"/>
        <end position="219"/>
    </location>
</feature>
<dbReference type="InterPro" id="IPR011990">
    <property type="entry name" value="TPR-like_helical_dom_sf"/>
</dbReference>
<dbReference type="Pfam" id="PF01535">
    <property type="entry name" value="PPR"/>
    <property type="match status" value="3"/>
</dbReference>
<dbReference type="PANTHER" id="PTHR24015">
    <property type="entry name" value="OS07G0578800 PROTEIN-RELATED"/>
    <property type="match status" value="1"/>
</dbReference>
<dbReference type="InterPro" id="IPR046848">
    <property type="entry name" value="E_motif"/>
</dbReference>
<dbReference type="GO" id="GO:0009451">
    <property type="term" value="P:RNA modification"/>
    <property type="evidence" value="ECO:0007669"/>
    <property type="project" value="InterPro"/>
</dbReference>
<dbReference type="FunFam" id="1.25.40.10:FF:000090">
    <property type="entry name" value="Pentatricopeptide repeat-containing protein, chloroplastic"/>
    <property type="match status" value="1"/>
</dbReference>
<protein>
    <submittedName>
        <fullName evidence="4">Pentatricopeptide repeat-containing protein At3g05240</fullName>
    </submittedName>
</protein>
<dbReference type="Proteomes" id="UP000504607">
    <property type="component" value="Chromosome 8"/>
</dbReference>
<dbReference type="PROSITE" id="PS51375">
    <property type="entry name" value="PPR"/>
    <property type="match status" value="5"/>
</dbReference>
<dbReference type="InterPro" id="IPR046960">
    <property type="entry name" value="PPR_At4g14850-like_plant"/>
</dbReference>
<sequence>MTTLLLPDGSKPQTKSMITKHTILPLIEGCRSMRQLKQLQGVMVVTALIGDVVPLSRLIDFCADAGTGDLSYARSIFLQVDRPTTYIWNSMIRGLSGTDQPEDALSMYRDMLCSGFSPDNFTYPFALKACARISDRRSGRCIHSRVTKTGYEADVYVSSNLIHMYASSGDMDSARCLFEKATNRNVVSWTTMIAGYVNNDRATEAIGMFRVMELEGVVPNEITMVHVLVACAQSRDLETGRWVHRRLHRLGIDPMRSNVVLASALLDMYARCGSLKTAREMFEKMPHRNEVSWNTMIGAYNQYGRSNEVFELFKEMCTAGMRPDKVTLLSLLGACADKGAMIFGQGIHAYVEKTGGGKDVAICTSLMDMYAKAGDTQSASQIFGSLKERDVLAWTSMIICLAMHGHGKEAVDLFGKMQREGVAPDHITFIGVLTACSHAGMVDEGYKYFESMRSDYGIRPMMEHYGCVVDLLSRAGRLEEAEKLVKLMPYQPSVTIWGSILCGCEIHGNVDMAERIGNRILEFNPQGSGIYVLLSNIRAGAGRWEGVEKARRLMWQNRLKKTHGSSSVEVNISCLEINRQ</sequence>
<dbReference type="PANTHER" id="PTHR24015:SF548">
    <property type="entry name" value="OS08G0340900 PROTEIN"/>
    <property type="match status" value="1"/>
</dbReference>
<evidence type="ECO:0000313" key="3">
    <source>
        <dbReference type="Proteomes" id="UP000504607"/>
    </source>
</evidence>
<feature type="repeat" description="PPR" evidence="2">
    <location>
        <begin position="390"/>
        <end position="424"/>
    </location>
</feature>
<dbReference type="RefSeq" id="XP_010928525.3">
    <property type="nucleotide sequence ID" value="XM_010930223.3"/>
</dbReference>
<gene>
    <name evidence="4" type="primary">LOC105050272</name>
</gene>
<evidence type="ECO:0000256" key="2">
    <source>
        <dbReference type="PROSITE-ProRule" id="PRU00708"/>
    </source>
</evidence>
<dbReference type="InParanoid" id="A0A6I9RLU3"/>
<keyword evidence="1" id="KW-0677">Repeat</keyword>
<dbReference type="FunFam" id="1.25.40.10:FF:000031">
    <property type="entry name" value="Pentatricopeptide repeat-containing protein mitochondrial"/>
    <property type="match status" value="1"/>
</dbReference>
<reference evidence="4" key="1">
    <citation type="submission" date="2025-08" db="UniProtKB">
        <authorList>
            <consortium name="RefSeq"/>
        </authorList>
    </citation>
    <scope>IDENTIFICATION</scope>
</reference>
<proteinExistence type="predicted"/>
<dbReference type="OrthoDB" id="185373at2759"/>
<dbReference type="GeneID" id="105050272"/>
<feature type="repeat" description="PPR" evidence="2">
    <location>
        <begin position="289"/>
        <end position="323"/>
    </location>
</feature>
<name>A0A6I9RLU3_ELAGV</name>
<dbReference type="SUPFAM" id="SSF48452">
    <property type="entry name" value="TPR-like"/>
    <property type="match status" value="1"/>
</dbReference>
<dbReference type="Pfam" id="PF13041">
    <property type="entry name" value="PPR_2"/>
    <property type="match status" value="4"/>
</dbReference>
<evidence type="ECO:0000256" key="1">
    <source>
        <dbReference type="ARBA" id="ARBA00022737"/>
    </source>
</evidence>
<dbReference type="Pfam" id="PF20431">
    <property type="entry name" value="E_motif"/>
    <property type="match status" value="1"/>
</dbReference>
<keyword evidence="3" id="KW-1185">Reference proteome</keyword>
<dbReference type="GO" id="GO:0003723">
    <property type="term" value="F:RNA binding"/>
    <property type="evidence" value="ECO:0007669"/>
    <property type="project" value="InterPro"/>
</dbReference>
<feature type="repeat" description="PPR" evidence="2">
    <location>
        <begin position="84"/>
        <end position="118"/>
    </location>
</feature>
<dbReference type="InterPro" id="IPR002885">
    <property type="entry name" value="PPR_rpt"/>
</dbReference>
<evidence type="ECO:0000313" key="4">
    <source>
        <dbReference type="RefSeq" id="XP_010928525.3"/>
    </source>
</evidence>
<dbReference type="Pfam" id="PF13812">
    <property type="entry name" value="PPR_3"/>
    <property type="match status" value="1"/>
</dbReference>
<dbReference type="FunFam" id="1.25.40.10:FF:000470">
    <property type="entry name" value="Pentatricopeptide repeat-containing protein At5g66520"/>
    <property type="match status" value="1"/>
</dbReference>
<dbReference type="Gene3D" id="1.25.40.10">
    <property type="entry name" value="Tetratricopeptide repeat domain"/>
    <property type="match status" value="4"/>
</dbReference>